<evidence type="ECO:0000313" key="6">
    <source>
        <dbReference type="Proteomes" id="UP000004671"/>
    </source>
</evidence>
<evidence type="ECO:0000259" key="3">
    <source>
        <dbReference type="PROSITE" id="PS50110"/>
    </source>
</evidence>
<dbReference type="Gene3D" id="3.40.50.2300">
    <property type="match status" value="1"/>
</dbReference>
<accession>H1XRC8</accession>
<reference evidence="4 7" key="2">
    <citation type="submission" date="2016-11" db="EMBL/GenBank/DDBJ databases">
        <title>Genomic analysis of Caldithrix abyssi and proposal of a novel bacterial phylum Caldithrichaeota.</title>
        <authorList>
            <person name="Kublanov I."/>
            <person name="Sigalova O."/>
            <person name="Gavrilov S."/>
            <person name="Lebedinsky A."/>
            <person name="Ivanova N."/>
            <person name="Daum C."/>
            <person name="Reddy T."/>
            <person name="Klenk H.P."/>
            <person name="Goker M."/>
            <person name="Reva O."/>
            <person name="Miroshnichenko M."/>
            <person name="Kyprides N."/>
            <person name="Woyke T."/>
            <person name="Gelfand M."/>
        </authorList>
    </citation>
    <scope>NUCLEOTIDE SEQUENCE [LARGE SCALE GENOMIC DNA]</scope>
    <source>
        <strain evidence="4 7">LF13</strain>
    </source>
</reference>
<name>H1XRC8_CALAY</name>
<dbReference type="RefSeq" id="WP_006929747.1">
    <property type="nucleotide sequence ID" value="NZ_CM001402.1"/>
</dbReference>
<feature type="domain" description="Response regulatory" evidence="3">
    <location>
        <begin position="9"/>
        <end position="125"/>
    </location>
</feature>
<evidence type="ECO:0000313" key="7">
    <source>
        <dbReference type="Proteomes" id="UP000183868"/>
    </source>
</evidence>
<protein>
    <submittedName>
        <fullName evidence="4">Response regulator receiver domain-containing protein</fullName>
    </submittedName>
    <submittedName>
        <fullName evidence="5">Response regulator receiver protein</fullName>
    </submittedName>
</protein>
<dbReference type="Proteomes" id="UP000004671">
    <property type="component" value="Chromosome"/>
</dbReference>
<dbReference type="SUPFAM" id="SSF52172">
    <property type="entry name" value="CheY-like"/>
    <property type="match status" value="1"/>
</dbReference>
<gene>
    <name evidence="4" type="ORF">Cabys_1650</name>
    <name evidence="5" type="ORF">Calab_2802</name>
</gene>
<evidence type="ECO:0000313" key="4">
    <source>
        <dbReference type="EMBL" id="APF18399.1"/>
    </source>
</evidence>
<dbReference type="InterPro" id="IPR011006">
    <property type="entry name" value="CheY-like_superfamily"/>
</dbReference>
<feature type="modified residue" description="4-aspartylphosphate" evidence="2">
    <location>
        <position position="60"/>
    </location>
</feature>
<dbReference type="EMBL" id="CM001402">
    <property type="protein sequence ID" value="EHO42409.1"/>
    <property type="molecule type" value="Genomic_DNA"/>
</dbReference>
<dbReference type="PaxDb" id="880073-Calab_2802"/>
<dbReference type="PROSITE" id="PS50110">
    <property type="entry name" value="RESPONSE_REGULATORY"/>
    <property type="match status" value="1"/>
</dbReference>
<organism evidence="5 6">
    <name type="scientific">Caldithrix abyssi DSM 13497</name>
    <dbReference type="NCBI Taxonomy" id="880073"/>
    <lineage>
        <taxon>Bacteria</taxon>
        <taxon>Pseudomonadati</taxon>
        <taxon>Calditrichota</taxon>
        <taxon>Calditrichia</taxon>
        <taxon>Calditrichales</taxon>
        <taxon>Calditrichaceae</taxon>
        <taxon>Caldithrix</taxon>
    </lineage>
</organism>
<dbReference type="InParanoid" id="H1XRC8"/>
<sequence length="129" mass="14535">MAASKIPLNILLIDDEFMVLELASEILTYLGHKVLVANSGSDGLKIFLDKKDEIDLIIVDLLMPDMNGKEFYEKIRAVDSDVPIIISSGISETKEKKALKELDIFDVLEKPYTVPQLEELINRVSKLMK</sequence>
<dbReference type="PANTHER" id="PTHR44591:SF3">
    <property type="entry name" value="RESPONSE REGULATORY DOMAIN-CONTAINING PROTEIN"/>
    <property type="match status" value="1"/>
</dbReference>
<dbReference type="GO" id="GO:0000160">
    <property type="term" value="P:phosphorelay signal transduction system"/>
    <property type="evidence" value="ECO:0007669"/>
    <property type="project" value="InterPro"/>
</dbReference>
<dbReference type="CDD" id="cd00156">
    <property type="entry name" value="REC"/>
    <property type="match status" value="1"/>
</dbReference>
<dbReference type="SMART" id="SM00448">
    <property type="entry name" value="REC"/>
    <property type="match status" value="1"/>
</dbReference>
<dbReference type="KEGG" id="caby:Cabys_1650"/>
<dbReference type="InterPro" id="IPR001789">
    <property type="entry name" value="Sig_transdc_resp-reg_receiver"/>
</dbReference>
<dbReference type="HOGENOM" id="CLU_000445_69_12_0"/>
<proteinExistence type="predicted"/>
<dbReference type="EMBL" id="CP018099">
    <property type="protein sequence ID" value="APF18399.1"/>
    <property type="molecule type" value="Genomic_DNA"/>
</dbReference>
<evidence type="ECO:0000256" key="2">
    <source>
        <dbReference type="PROSITE-ProRule" id="PRU00169"/>
    </source>
</evidence>
<keyword evidence="1 2" id="KW-0597">Phosphoprotein</keyword>
<reference evidence="5 6" key="1">
    <citation type="submission" date="2011-09" db="EMBL/GenBank/DDBJ databases">
        <title>The permanent draft genome of Caldithrix abyssi DSM 13497.</title>
        <authorList>
            <consortium name="US DOE Joint Genome Institute (JGI-PGF)"/>
            <person name="Lucas S."/>
            <person name="Han J."/>
            <person name="Lapidus A."/>
            <person name="Bruce D."/>
            <person name="Goodwin L."/>
            <person name="Pitluck S."/>
            <person name="Peters L."/>
            <person name="Kyrpides N."/>
            <person name="Mavromatis K."/>
            <person name="Ivanova N."/>
            <person name="Mikhailova N."/>
            <person name="Chertkov O."/>
            <person name="Detter J.C."/>
            <person name="Tapia R."/>
            <person name="Han C."/>
            <person name="Land M."/>
            <person name="Hauser L."/>
            <person name="Markowitz V."/>
            <person name="Cheng J.-F."/>
            <person name="Hugenholtz P."/>
            <person name="Woyke T."/>
            <person name="Wu D."/>
            <person name="Spring S."/>
            <person name="Brambilla E."/>
            <person name="Klenk H.-P."/>
            <person name="Eisen J.A."/>
        </authorList>
    </citation>
    <scope>NUCLEOTIDE SEQUENCE [LARGE SCALE GENOMIC DNA]</scope>
    <source>
        <strain evidence="5 6">DSM 13497</strain>
    </source>
</reference>
<keyword evidence="6" id="KW-1185">Reference proteome</keyword>
<evidence type="ECO:0000313" key="5">
    <source>
        <dbReference type="EMBL" id="EHO42409.1"/>
    </source>
</evidence>
<dbReference type="PANTHER" id="PTHR44591">
    <property type="entry name" value="STRESS RESPONSE REGULATOR PROTEIN 1"/>
    <property type="match status" value="1"/>
</dbReference>
<dbReference type="eggNOG" id="COG2204">
    <property type="taxonomic scope" value="Bacteria"/>
</dbReference>
<dbReference type="InterPro" id="IPR050595">
    <property type="entry name" value="Bact_response_regulator"/>
</dbReference>
<dbReference type="AlphaFoldDB" id="H1XRC8"/>
<dbReference type="Proteomes" id="UP000183868">
    <property type="component" value="Chromosome"/>
</dbReference>
<dbReference type="OrthoDB" id="5397350at2"/>
<evidence type="ECO:0000256" key="1">
    <source>
        <dbReference type="ARBA" id="ARBA00022553"/>
    </source>
</evidence>
<dbReference type="Pfam" id="PF00072">
    <property type="entry name" value="Response_reg"/>
    <property type="match status" value="1"/>
</dbReference>
<dbReference type="STRING" id="880073.Cabys_1650"/>